<organism evidence="1 2">
    <name type="scientific">Paraburkholderia dioscoreae</name>
    <dbReference type="NCBI Taxonomy" id="2604047"/>
    <lineage>
        <taxon>Bacteria</taxon>
        <taxon>Pseudomonadati</taxon>
        <taxon>Pseudomonadota</taxon>
        <taxon>Betaproteobacteria</taxon>
        <taxon>Burkholderiales</taxon>
        <taxon>Burkholderiaceae</taxon>
        <taxon>Paraburkholderia</taxon>
    </lineage>
</organism>
<dbReference type="Proteomes" id="UP000325811">
    <property type="component" value="Chromosome II"/>
</dbReference>
<name>A0A5Q4ZRY9_9BURK</name>
<evidence type="ECO:0000313" key="1">
    <source>
        <dbReference type="EMBL" id="VVD34120.1"/>
    </source>
</evidence>
<reference evidence="1 2" key="1">
    <citation type="submission" date="2019-08" db="EMBL/GenBank/DDBJ databases">
        <authorList>
            <person name="Herpell B J."/>
        </authorList>
    </citation>
    <scope>NUCLEOTIDE SEQUENCE [LARGE SCALE GENOMIC DNA]</scope>
    <source>
        <strain evidence="2">Msb3</strain>
    </source>
</reference>
<accession>A0A5Q4ZRY9</accession>
<dbReference type="KEGG" id="pdio:PDMSB3_2836.1"/>
<dbReference type="AlphaFoldDB" id="A0A5Q4ZRY9"/>
<sequence length="59" mass="6882">MRGPDAMTNVPELWASTGWTRVSRQFLTSSPLAYVRQRTMLRQVTVRADVRPAHRLTRR</sequence>
<gene>
    <name evidence="1" type="ORF">PDMSB3_2836</name>
</gene>
<evidence type="ECO:0000313" key="2">
    <source>
        <dbReference type="Proteomes" id="UP000325811"/>
    </source>
</evidence>
<dbReference type="EMBL" id="LR699554">
    <property type="protein sequence ID" value="VVD34120.1"/>
    <property type="molecule type" value="Genomic_DNA"/>
</dbReference>
<keyword evidence="2" id="KW-1185">Reference proteome</keyword>
<proteinExistence type="predicted"/>
<protein>
    <submittedName>
        <fullName evidence="1">Uncharacterized protein</fullName>
    </submittedName>
</protein>